<dbReference type="EMBL" id="QJKJ01009749">
    <property type="protein sequence ID" value="RDX75694.1"/>
    <property type="molecule type" value="Genomic_DNA"/>
</dbReference>
<feature type="non-terminal residue" evidence="1">
    <location>
        <position position="1"/>
    </location>
</feature>
<keyword evidence="2" id="KW-1185">Reference proteome</keyword>
<protein>
    <submittedName>
        <fullName evidence="1">Uncharacterized protein</fullName>
    </submittedName>
</protein>
<accession>A0A371FBN0</accession>
<sequence length="120" mass="12739">MAIYCAASRLRASLNALRLSKRHDYAWISSQGSSSESESQPISVSSSSGLEALAVMPKSIMVAEGASSQPPAPIILVSKEVLSYCSDISRSSMASLDTEGGWVQKPYVGKFDLVHCSPAE</sequence>
<comment type="caution">
    <text evidence="1">The sequence shown here is derived from an EMBL/GenBank/DDBJ whole genome shotgun (WGS) entry which is preliminary data.</text>
</comment>
<dbReference type="AlphaFoldDB" id="A0A371FBN0"/>
<name>A0A371FBN0_MUCPR</name>
<dbReference type="Proteomes" id="UP000257109">
    <property type="component" value="Unassembled WGS sequence"/>
</dbReference>
<evidence type="ECO:0000313" key="2">
    <source>
        <dbReference type="Proteomes" id="UP000257109"/>
    </source>
</evidence>
<evidence type="ECO:0000313" key="1">
    <source>
        <dbReference type="EMBL" id="RDX75694.1"/>
    </source>
</evidence>
<proteinExistence type="predicted"/>
<gene>
    <name evidence="1" type="ORF">CR513_44396</name>
</gene>
<reference evidence="1" key="1">
    <citation type="submission" date="2018-05" db="EMBL/GenBank/DDBJ databases">
        <title>Draft genome of Mucuna pruriens seed.</title>
        <authorList>
            <person name="Nnadi N.E."/>
            <person name="Vos R."/>
            <person name="Hasami M.H."/>
            <person name="Devisetty U.K."/>
            <person name="Aguiy J.C."/>
        </authorList>
    </citation>
    <scope>NUCLEOTIDE SEQUENCE [LARGE SCALE GENOMIC DNA]</scope>
    <source>
        <strain evidence="1">JCA_2017</strain>
    </source>
</reference>
<organism evidence="1 2">
    <name type="scientific">Mucuna pruriens</name>
    <name type="common">Velvet bean</name>
    <name type="synonym">Dolichos pruriens</name>
    <dbReference type="NCBI Taxonomy" id="157652"/>
    <lineage>
        <taxon>Eukaryota</taxon>
        <taxon>Viridiplantae</taxon>
        <taxon>Streptophyta</taxon>
        <taxon>Embryophyta</taxon>
        <taxon>Tracheophyta</taxon>
        <taxon>Spermatophyta</taxon>
        <taxon>Magnoliopsida</taxon>
        <taxon>eudicotyledons</taxon>
        <taxon>Gunneridae</taxon>
        <taxon>Pentapetalae</taxon>
        <taxon>rosids</taxon>
        <taxon>fabids</taxon>
        <taxon>Fabales</taxon>
        <taxon>Fabaceae</taxon>
        <taxon>Papilionoideae</taxon>
        <taxon>50 kb inversion clade</taxon>
        <taxon>NPAAA clade</taxon>
        <taxon>indigoferoid/millettioid clade</taxon>
        <taxon>Phaseoleae</taxon>
        <taxon>Mucuna</taxon>
    </lineage>
</organism>